<dbReference type="PANTHER" id="PTHR30349">
    <property type="entry name" value="PHAGE INTEGRASE-RELATED"/>
    <property type="match status" value="1"/>
</dbReference>
<dbReference type="InterPro" id="IPR050090">
    <property type="entry name" value="Tyrosine_recombinase_XerCD"/>
</dbReference>
<feature type="domain" description="Tyr recombinase" evidence="4">
    <location>
        <begin position="104"/>
        <end position="271"/>
    </location>
</feature>
<dbReference type="GO" id="GO:0006310">
    <property type="term" value="P:DNA recombination"/>
    <property type="evidence" value="ECO:0007669"/>
    <property type="project" value="UniProtKB-KW"/>
</dbReference>
<keyword evidence="3" id="KW-0233">DNA recombination</keyword>
<evidence type="ECO:0000313" key="5">
    <source>
        <dbReference type="EMBL" id="AEB08760.1"/>
    </source>
</evidence>
<dbReference type="InterPro" id="IPR013762">
    <property type="entry name" value="Integrase-like_cat_sf"/>
</dbReference>
<dbReference type="PROSITE" id="PS51898">
    <property type="entry name" value="TYR_RECOMBINASE"/>
    <property type="match status" value="1"/>
</dbReference>
<reference evidence="6" key="2">
    <citation type="submission" date="2011-03" db="EMBL/GenBank/DDBJ databases">
        <title>The complete genome of Desulfobacca acetoxidans DSM 11109.</title>
        <authorList>
            <consortium name="US DOE Joint Genome Institute (JGI-PGF)"/>
            <person name="Lucas S."/>
            <person name="Copeland A."/>
            <person name="Lapidus A."/>
            <person name="Bruce D."/>
            <person name="Goodwin L."/>
            <person name="Pitluck S."/>
            <person name="Peters L."/>
            <person name="Kyrpides N."/>
            <person name="Mavromatis K."/>
            <person name="Ivanova N."/>
            <person name="Ovchinnikova G."/>
            <person name="Teshima H."/>
            <person name="Detter J.C."/>
            <person name="Han C."/>
            <person name="Land M."/>
            <person name="Hauser L."/>
            <person name="Markowitz V."/>
            <person name="Cheng J.-F."/>
            <person name="Hugenholtz P."/>
            <person name="Woyke T."/>
            <person name="Wu D."/>
            <person name="Spring S."/>
            <person name="Schueler E."/>
            <person name="Brambilla E."/>
            <person name="Klenk H.-P."/>
            <person name="Eisen J.A."/>
        </authorList>
    </citation>
    <scope>NUCLEOTIDE SEQUENCE [LARGE SCALE GENOMIC DNA]</scope>
    <source>
        <strain evidence="6">ATCC 700848 / DSM 11109 / ASRB2</strain>
    </source>
</reference>
<evidence type="ECO:0000256" key="1">
    <source>
        <dbReference type="ARBA" id="ARBA00008857"/>
    </source>
</evidence>
<dbReference type="eggNOG" id="COG0582">
    <property type="taxonomic scope" value="Bacteria"/>
</dbReference>
<organism evidence="5 6">
    <name type="scientific">Desulfobacca acetoxidans (strain ATCC 700848 / DSM 11109 / ASRB2)</name>
    <dbReference type="NCBI Taxonomy" id="880072"/>
    <lineage>
        <taxon>Bacteria</taxon>
        <taxon>Pseudomonadati</taxon>
        <taxon>Thermodesulfobacteriota</taxon>
        <taxon>Desulfobaccia</taxon>
        <taxon>Desulfobaccales</taxon>
        <taxon>Desulfobaccaceae</taxon>
        <taxon>Desulfobacca</taxon>
    </lineage>
</organism>
<dbReference type="Gene3D" id="1.10.150.130">
    <property type="match status" value="1"/>
</dbReference>
<dbReference type="CDD" id="cd00796">
    <property type="entry name" value="INT_Rci_Hp1_C"/>
    <property type="match status" value="1"/>
</dbReference>
<dbReference type="GO" id="GO:0015074">
    <property type="term" value="P:DNA integration"/>
    <property type="evidence" value="ECO:0007669"/>
    <property type="project" value="InterPro"/>
</dbReference>
<dbReference type="PANTHER" id="PTHR30349:SF64">
    <property type="entry name" value="PROPHAGE INTEGRASE INTD-RELATED"/>
    <property type="match status" value="1"/>
</dbReference>
<protein>
    <submittedName>
        <fullName evidence="5">Integrase family protein</fullName>
    </submittedName>
</protein>
<dbReference type="InterPro" id="IPR010998">
    <property type="entry name" value="Integrase_recombinase_N"/>
</dbReference>
<dbReference type="Pfam" id="PF00589">
    <property type="entry name" value="Phage_integrase"/>
    <property type="match status" value="1"/>
</dbReference>
<dbReference type="KEGG" id="dao:Desac_0884"/>
<keyword evidence="6" id="KW-1185">Reference proteome</keyword>
<dbReference type="AlphaFoldDB" id="F2NGY9"/>
<dbReference type="SUPFAM" id="SSF56349">
    <property type="entry name" value="DNA breaking-rejoining enzymes"/>
    <property type="match status" value="1"/>
</dbReference>
<dbReference type="EMBL" id="CP002629">
    <property type="protein sequence ID" value="AEB08760.1"/>
    <property type="molecule type" value="Genomic_DNA"/>
</dbReference>
<accession>F2NGY9</accession>
<dbReference type="HOGENOM" id="CLU_027562_17_7_7"/>
<sequence>MADHYLEIYRQQKSFHNFKKQIVQTLTEAFGSTRLSQITYLDLEKHRNTRKATPTWRGETRSDARVNREMAVLKHMLNKAVEWGMLEGTPFKKGQKLMFKENNHSLRFLSEAEIEALLAVCPPHLRPIVETALLTGMRKEELLSLKWEQINHGLIHLIRTKSGNPRHIPISGRLVEIFQQLRHQNQLKSPYVFCDGEGRRFNSVKRSFATACRKAGIENFRFHDLRHTFASHLIMRGAGLKTVQELLGHSDIKMNMRYAHLSPGHLQESVNLLNNLATNPG</sequence>
<evidence type="ECO:0000256" key="2">
    <source>
        <dbReference type="ARBA" id="ARBA00023125"/>
    </source>
</evidence>
<evidence type="ECO:0000259" key="4">
    <source>
        <dbReference type="PROSITE" id="PS51898"/>
    </source>
</evidence>
<dbReference type="InterPro" id="IPR002104">
    <property type="entry name" value="Integrase_catalytic"/>
</dbReference>
<name>F2NGY9_DESAR</name>
<evidence type="ECO:0000313" key="6">
    <source>
        <dbReference type="Proteomes" id="UP000000483"/>
    </source>
</evidence>
<dbReference type="Proteomes" id="UP000000483">
    <property type="component" value="Chromosome"/>
</dbReference>
<dbReference type="STRING" id="880072.Desac_0884"/>
<keyword evidence="2" id="KW-0238">DNA-binding</keyword>
<proteinExistence type="inferred from homology"/>
<reference evidence="5 6" key="1">
    <citation type="journal article" date="2011" name="Stand. Genomic Sci.">
        <title>Complete genome sequence of the acetate-degrading sulfate reducer Desulfobacca acetoxidans type strain (ASRB2).</title>
        <authorList>
            <person name="Goker M."/>
            <person name="Teshima H."/>
            <person name="Lapidus A."/>
            <person name="Nolan M."/>
            <person name="Lucas S."/>
            <person name="Hammon N."/>
            <person name="Deshpande S."/>
            <person name="Cheng J.F."/>
            <person name="Tapia R."/>
            <person name="Han C."/>
            <person name="Goodwin L."/>
            <person name="Pitluck S."/>
            <person name="Huntemann M."/>
            <person name="Liolios K."/>
            <person name="Ivanova N."/>
            <person name="Pagani I."/>
            <person name="Mavromatis K."/>
            <person name="Ovchinikova G."/>
            <person name="Pati A."/>
            <person name="Chen A."/>
            <person name="Palaniappan K."/>
            <person name="Land M."/>
            <person name="Hauser L."/>
            <person name="Brambilla E.M."/>
            <person name="Rohde M."/>
            <person name="Spring S."/>
            <person name="Detter J.C."/>
            <person name="Woyke T."/>
            <person name="Bristow J."/>
            <person name="Eisen J.A."/>
            <person name="Markowitz V."/>
            <person name="Hugenholtz P."/>
            <person name="Kyrpides N.C."/>
            <person name="Klenk H.P."/>
        </authorList>
    </citation>
    <scope>NUCLEOTIDE SEQUENCE [LARGE SCALE GENOMIC DNA]</scope>
    <source>
        <strain evidence="6">ATCC 700848 / DSM 11109 / ASRB2</strain>
    </source>
</reference>
<evidence type="ECO:0000256" key="3">
    <source>
        <dbReference type="ARBA" id="ARBA00023172"/>
    </source>
</evidence>
<dbReference type="InterPro" id="IPR011010">
    <property type="entry name" value="DNA_brk_join_enz"/>
</dbReference>
<dbReference type="OrthoDB" id="9789256at2"/>
<dbReference type="Gene3D" id="1.10.443.10">
    <property type="entry name" value="Intergrase catalytic core"/>
    <property type="match status" value="1"/>
</dbReference>
<comment type="similarity">
    <text evidence="1">Belongs to the 'phage' integrase family.</text>
</comment>
<dbReference type="GO" id="GO:0003677">
    <property type="term" value="F:DNA binding"/>
    <property type="evidence" value="ECO:0007669"/>
    <property type="project" value="UniProtKB-KW"/>
</dbReference>
<dbReference type="RefSeq" id="WP_013705873.1">
    <property type="nucleotide sequence ID" value="NC_015388.1"/>
</dbReference>
<gene>
    <name evidence="5" type="ordered locus">Desac_0884</name>
</gene>